<dbReference type="Pfam" id="PF01909">
    <property type="entry name" value="NTP_transf_2"/>
    <property type="match status" value="1"/>
</dbReference>
<dbReference type="InterPro" id="IPR002934">
    <property type="entry name" value="Polymerase_NTP_transf_dom"/>
</dbReference>
<dbReference type="GO" id="GO:0016779">
    <property type="term" value="F:nucleotidyltransferase activity"/>
    <property type="evidence" value="ECO:0007669"/>
    <property type="project" value="InterPro"/>
</dbReference>
<evidence type="ECO:0000259" key="1">
    <source>
        <dbReference type="Pfam" id="PF01909"/>
    </source>
</evidence>
<dbReference type="Proteomes" id="UP000197468">
    <property type="component" value="Unassembled WGS sequence"/>
</dbReference>
<keyword evidence="3" id="KW-1185">Reference proteome</keyword>
<sequence length="235" mass="26028">MPESVPISVIREIADRFPDARQILISGSHIKGCATSESDIDVFVFLPRVSEVLREVARVDGHLVDLAVHDFRSIRVVLTREHAMSICALADELEQGVFLIPPCDEALALKALCRAILEEGPKPFDLDALRSHLLGQSSDLRHCLEPTERHAIALGLAFKLMLLEVRARGGWIGSGRYLARDLDRLAPGFIDALAQASSLSLAGQGDKALIDQVETTIRRHFGTIDRRWHCRVQVD</sequence>
<dbReference type="Gene3D" id="3.30.460.10">
    <property type="entry name" value="Beta Polymerase, domain 2"/>
    <property type="match status" value="1"/>
</dbReference>
<dbReference type="EMBL" id="NIOF01000005">
    <property type="protein sequence ID" value="OWQ90272.1"/>
    <property type="molecule type" value="Genomic_DNA"/>
</dbReference>
<dbReference type="CDD" id="cd05403">
    <property type="entry name" value="NT_KNTase_like"/>
    <property type="match status" value="1"/>
</dbReference>
<dbReference type="AlphaFoldDB" id="A0A246JC78"/>
<proteinExistence type="predicted"/>
<evidence type="ECO:0000313" key="2">
    <source>
        <dbReference type="EMBL" id="OWQ90272.1"/>
    </source>
</evidence>
<dbReference type="SUPFAM" id="SSF81301">
    <property type="entry name" value="Nucleotidyltransferase"/>
    <property type="match status" value="1"/>
</dbReference>
<comment type="caution">
    <text evidence="2">The sequence shown here is derived from an EMBL/GenBank/DDBJ whole genome shotgun (WGS) entry which is preliminary data.</text>
</comment>
<evidence type="ECO:0000313" key="3">
    <source>
        <dbReference type="Proteomes" id="UP000197468"/>
    </source>
</evidence>
<feature type="domain" description="Polymerase nucleotidyl transferase" evidence="1">
    <location>
        <begin position="10"/>
        <end position="52"/>
    </location>
</feature>
<name>A0A246JC78_9BURK</name>
<organism evidence="2 3">
    <name type="scientific">Roseateles aquatilis</name>
    <dbReference type="NCBI Taxonomy" id="431061"/>
    <lineage>
        <taxon>Bacteria</taxon>
        <taxon>Pseudomonadati</taxon>
        <taxon>Pseudomonadota</taxon>
        <taxon>Betaproteobacteria</taxon>
        <taxon>Burkholderiales</taxon>
        <taxon>Sphaerotilaceae</taxon>
        <taxon>Roseateles</taxon>
    </lineage>
</organism>
<dbReference type="InterPro" id="IPR043519">
    <property type="entry name" value="NT_sf"/>
</dbReference>
<accession>A0A246JC78</accession>
<reference evidence="2 3" key="1">
    <citation type="journal article" date="2008" name="Int. J. Syst. Evol. Microbiol.">
        <title>Description of Roseateles aquatilis sp. nov. and Roseateles terrae sp. nov., in the class Betaproteobacteria, and emended description of the genus Roseateles.</title>
        <authorList>
            <person name="Gomila M."/>
            <person name="Bowien B."/>
            <person name="Falsen E."/>
            <person name="Moore E.R."/>
            <person name="Lalucat J."/>
        </authorList>
    </citation>
    <scope>NUCLEOTIDE SEQUENCE [LARGE SCALE GENOMIC DNA]</scope>
    <source>
        <strain evidence="2 3">CCUG 48205</strain>
    </source>
</reference>
<gene>
    <name evidence="2" type="ORF">CDN99_12925</name>
</gene>
<protein>
    <recommendedName>
        <fullName evidence="1">Polymerase nucleotidyl transferase domain-containing protein</fullName>
    </recommendedName>
</protein>